<feature type="coiled-coil region" evidence="1">
    <location>
        <begin position="73"/>
        <end position="100"/>
    </location>
</feature>
<dbReference type="GO" id="GO:0006313">
    <property type="term" value="P:DNA transposition"/>
    <property type="evidence" value="ECO:0007669"/>
    <property type="project" value="InterPro"/>
</dbReference>
<evidence type="ECO:0000256" key="2">
    <source>
        <dbReference type="SAM" id="MobiDB-lite"/>
    </source>
</evidence>
<dbReference type="Proteomes" id="UP000273307">
    <property type="component" value="Unassembled WGS sequence"/>
</dbReference>
<dbReference type="EMBL" id="UPHP01000034">
    <property type="protein sequence ID" value="VBA36262.1"/>
    <property type="molecule type" value="Genomic_DNA"/>
</dbReference>
<protein>
    <submittedName>
        <fullName evidence="3">Insertion element IS6110 uncharacterized 12.0 kDa protein</fullName>
    </submittedName>
</protein>
<dbReference type="Pfam" id="PF01527">
    <property type="entry name" value="HTH_Tnp_1"/>
    <property type="match status" value="1"/>
</dbReference>
<dbReference type="GO" id="GO:0004803">
    <property type="term" value="F:transposase activity"/>
    <property type="evidence" value="ECO:0007669"/>
    <property type="project" value="InterPro"/>
</dbReference>
<feature type="region of interest" description="Disordered" evidence="2">
    <location>
        <begin position="1"/>
        <end position="20"/>
    </location>
</feature>
<dbReference type="InterPro" id="IPR036388">
    <property type="entry name" value="WH-like_DNA-bd_sf"/>
</dbReference>
<name>A0A498PTU2_9MYCO</name>
<accession>A0A498PTU2</accession>
<dbReference type="InterPro" id="IPR009057">
    <property type="entry name" value="Homeodomain-like_sf"/>
</dbReference>
<organism evidence="3 4">
    <name type="scientific">Mycobacterium attenuatum</name>
    <dbReference type="NCBI Taxonomy" id="2341086"/>
    <lineage>
        <taxon>Bacteria</taxon>
        <taxon>Bacillati</taxon>
        <taxon>Actinomycetota</taxon>
        <taxon>Actinomycetes</taxon>
        <taxon>Mycobacteriales</taxon>
        <taxon>Mycobacteriaceae</taxon>
        <taxon>Mycobacterium</taxon>
    </lineage>
</organism>
<evidence type="ECO:0000313" key="3">
    <source>
        <dbReference type="EMBL" id="VBA36262.1"/>
    </source>
</evidence>
<evidence type="ECO:0000256" key="1">
    <source>
        <dbReference type="SAM" id="Coils"/>
    </source>
</evidence>
<dbReference type="Gene3D" id="1.10.10.10">
    <property type="entry name" value="Winged helix-like DNA-binding domain superfamily/Winged helix DNA-binding domain"/>
    <property type="match status" value="1"/>
</dbReference>
<dbReference type="GO" id="GO:0003677">
    <property type="term" value="F:DNA binding"/>
    <property type="evidence" value="ECO:0007669"/>
    <property type="project" value="InterPro"/>
</dbReference>
<sequence length="114" mass="12938">MPKEQVPGKPTSRRYSPEEKAAAVRMVRALRAELGTYHGTVYRVARQLGYGVESVRSWVRHADIDDGYAPGVSTAEAQRVKELEQEVRELKRANEILKRAASFFGAELDRQHKK</sequence>
<reference evidence="3 4" key="1">
    <citation type="submission" date="2018-09" db="EMBL/GenBank/DDBJ databases">
        <authorList>
            <person name="Tagini F."/>
        </authorList>
    </citation>
    <scope>NUCLEOTIDE SEQUENCE [LARGE SCALE GENOMIC DNA]</scope>
    <source>
        <strain evidence="3 4">MK136</strain>
    </source>
</reference>
<keyword evidence="4" id="KW-1185">Reference proteome</keyword>
<proteinExistence type="predicted"/>
<dbReference type="AlphaFoldDB" id="A0A498PTU2"/>
<evidence type="ECO:0000313" key="4">
    <source>
        <dbReference type="Proteomes" id="UP000273307"/>
    </source>
</evidence>
<gene>
    <name evidence="3" type="ORF">LAUMK136_01339</name>
</gene>
<keyword evidence="1" id="KW-0175">Coiled coil</keyword>
<dbReference type="SUPFAM" id="SSF46689">
    <property type="entry name" value="Homeodomain-like"/>
    <property type="match status" value="1"/>
</dbReference>
<dbReference type="InterPro" id="IPR002514">
    <property type="entry name" value="Transposase_8"/>
</dbReference>